<keyword evidence="7" id="KW-0862">Zinc</keyword>
<evidence type="ECO:0000313" key="13">
    <source>
        <dbReference type="EMBL" id="MQS13177.1"/>
    </source>
</evidence>
<dbReference type="EMBL" id="WBOF01000001">
    <property type="protein sequence ID" value="MQS13177.1"/>
    <property type="molecule type" value="Genomic_DNA"/>
</dbReference>
<evidence type="ECO:0000256" key="11">
    <source>
        <dbReference type="SAM" id="Phobius"/>
    </source>
</evidence>
<feature type="transmembrane region" description="Helical" evidence="11">
    <location>
        <begin position="90"/>
        <end position="111"/>
    </location>
</feature>
<dbReference type="RefSeq" id="WP_153461369.1">
    <property type="nucleotide sequence ID" value="NZ_WBOF01000001.1"/>
</dbReference>
<keyword evidence="14" id="KW-1185">Reference proteome</keyword>
<proteinExistence type="inferred from homology"/>
<comment type="caution">
    <text evidence="13">The sequence shown here is derived from an EMBL/GenBank/DDBJ whole genome shotgun (WGS) entry which is preliminary data.</text>
</comment>
<evidence type="ECO:0000256" key="6">
    <source>
        <dbReference type="ARBA" id="ARBA00022801"/>
    </source>
</evidence>
<comment type="subcellular location">
    <subcellularLocation>
        <location evidence="1">Membrane</location>
        <topology evidence="1">Multi-pass membrane protein</topology>
    </subcellularLocation>
</comment>
<dbReference type="InterPro" id="IPR035952">
    <property type="entry name" value="Rhomboid-like_sf"/>
</dbReference>
<evidence type="ECO:0000256" key="1">
    <source>
        <dbReference type="ARBA" id="ARBA00004141"/>
    </source>
</evidence>
<dbReference type="InterPro" id="IPR017907">
    <property type="entry name" value="Znf_RING_CS"/>
</dbReference>
<evidence type="ECO:0000256" key="10">
    <source>
        <dbReference type="SAM" id="MobiDB-lite"/>
    </source>
</evidence>
<dbReference type="GO" id="GO:0016020">
    <property type="term" value="C:membrane"/>
    <property type="evidence" value="ECO:0007669"/>
    <property type="project" value="UniProtKB-SubCell"/>
</dbReference>
<evidence type="ECO:0000256" key="8">
    <source>
        <dbReference type="ARBA" id="ARBA00022989"/>
    </source>
</evidence>
<dbReference type="GO" id="GO:0004252">
    <property type="term" value="F:serine-type endopeptidase activity"/>
    <property type="evidence" value="ECO:0007669"/>
    <property type="project" value="InterPro"/>
</dbReference>
<dbReference type="PROSITE" id="PS00518">
    <property type="entry name" value="ZF_RING_1"/>
    <property type="match status" value="1"/>
</dbReference>
<name>A0A6N7KS77_9ACTN</name>
<comment type="similarity">
    <text evidence="2">Belongs to the peptidase S54 family.</text>
</comment>
<dbReference type="PANTHER" id="PTHR43731:SF14">
    <property type="entry name" value="PRESENILIN-ASSOCIATED RHOMBOID-LIKE PROTEIN, MITOCHONDRIAL"/>
    <property type="match status" value="1"/>
</dbReference>
<feature type="region of interest" description="Disordered" evidence="10">
    <location>
        <begin position="1"/>
        <end position="24"/>
    </location>
</feature>
<protein>
    <submittedName>
        <fullName evidence="13">Rhomboid family intramembrane serine protease</fullName>
    </submittedName>
</protein>
<evidence type="ECO:0000256" key="4">
    <source>
        <dbReference type="ARBA" id="ARBA00022723"/>
    </source>
</evidence>
<dbReference type="SUPFAM" id="SSF144091">
    <property type="entry name" value="Rhomboid-like"/>
    <property type="match status" value="1"/>
</dbReference>
<feature type="transmembrane region" description="Helical" evidence="11">
    <location>
        <begin position="137"/>
        <end position="162"/>
    </location>
</feature>
<evidence type="ECO:0000313" key="14">
    <source>
        <dbReference type="Proteomes" id="UP000450000"/>
    </source>
</evidence>
<keyword evidence="3 11" id="KW-0812">Transmembrane</keyword>
<keyword evidence="13" id="KW-0645">Protease</keyword>
<dbReference type="GO" id="GO:0008270">
    <property type="term" value="F:zinc ion binding"/>
    <property type="evidence" value="ECO:0007669"/>
    <property type="project" value="UniProtKB-KW"/>
</dbReference>
<organism evidence="13 14">
    <name type="scientific">Streptomyces kaniharaensis</name>
    <dbReference type="NCBI Taxonomy" id="212423"/>
    <lineage>
        <taxon>Bacteria</taxon>
        <taxon>Bacillati</taxon>
        <taxon>Actinomycetota</taxon>
        <taxon>Actinomycetes</taxon>
        <taxon>Kitasatosporales</taxon>
        <taxon>Streptomycetaceae</taxon>
        <taxon>Streptomyces</taxon>
    </lineage>
</organism>
<accession>A0A6N7KS77</accession>
<evidence type="ECO:0000256" key="5">
    <source>
        <dbReference type="ARBA" id="ARBA00022771"/>
    </source>
</evidence>
<sequence>MLPDEPRPPADRTQPTGPEAGLPGCYRHPETATGISCTRCGHPICPQCMVPASVGFQCPDCVSGGHARTRQATTRFGGTPAADGALVSKVLIGINIAVFLLAAYVFTPWLAQDWSLFSAGRAIPGGPVGVADGPGQWYRLLTATFLHLQLWHIGANMLALWWTGPVLETVLGRLRFLALYLVSGLAGSAFAFLVAGDLMNSLGASGAIYGLFGATLVLQIRTRGPIGPVMALLVFNLILTFSMAGIDWRAHLGGLVVGALTATGLMFAPRERRGLVQGLTVAGAAAVIVAMVLIGMARYGA</sequence>
<keyword evidence="4" id="KW-0479">Metal-binding</keyword>
<dbReference type="Gene3D" id="1.20.1540.10">
    <property type="entry name" value="Rhomboid-like"/>
    <property type="match status" value="1"/>
</dbReference>
<dbReference type="OrthoDB" id="9807874at2"/>
<feature type="transmembrane region" description="Helical" evidence="11">
    <location>
        <begin position="174"/>
        <end position="195"/>
    </location>
</feature>
<gene>
    <name evidence="13" type="ORF">F7Q99_13000</name>
</gene>
<feature type="transmembrane region" description="Helical" evidence="11">
    <location>
        <begin position="250"/>
        <end position="268"/>
    </location>
</feature>
<dbReference type="InterPro" id="IPR022764">
    <property type="entry name" value="Peptidase_S54_rhomboid_dom"/>
</dbReference>
<feature type="domain" description="Peptidase S54 rhomboid" evidence="12">
    <location>
        <begin position="135"/>
        <end position="264"/>
    </location>
</feature>
<dbReference type="AlphaFoldDB" id="A0A6N7KS77"/>
<dbReference type="InterPro" id="IPR050925">
    <property type="entry name" value="Rhomboid_protease_S54"/>
</dbReference>
<keyword evidence="9 11" id="KW-0472">Membrane</keyword>
<evidence type="ECO:0000259" key="12">
    <source>
        <dbReference type="Pfam" id="PF01694"/>
    </source>
</evidence>
<feature type="transmembrane region" description="Helical" evidence="11">
    <location>
        <begin position="225"/>
        <end position="244"/>
    </location>
</feature>
<dbReference type="PANTHER" id="PTHR43731">
    <property type="entry name" value="RHOMBOID PROTEASE"/>
    <property type="match status" value="1"/>
</dbReference>
<dbReference type="Proteomes" id="UP000450000">
    <property type="component" value="Unassembled WGS sequence"/>
</dbReference>
<reference evidence="13 14" key="1">
    <citation type="submission" date="2019-09" db="EMBL/GenBank/DDBJ databases">
        <title>Genome Sequences of Streptomyces kaniharaensis ATCC 21070.</title>
        <authorList>
            <person name="Zhu W."/>
            <person name="De Crecy-Lagard V."/>
            <person name="Richards N.G."/>
        </authorList>
    </citation>
    <scope>NUCLEOTIDE SEQUENCE [LARGE SCALE GENOMIC DNA]</scope>
    <source>
        <strain evidence="13 14">SF-557</strain>
    </source>
</reference>
<feature type="transmembrane region" description="Helical" evidence="11">
    <location>
        <begin position="201"/>
        <end position="218"/>
    </location>
</feature>
<evidence type="ECO:0000256" key="7">
    <source>
        <dbReference type="ARBA" id="ARBA00022833"/>
    </source>
</evidence>
<feature type="compositionally biased region" description="Basic and acidic residues" evidence="10">
    <location>
        <begin position="1"/>
        <end position="10"/>
    </location>
</feature>
<keyword evidence="6" id="KW-0378">Hydrolase</keyword>
<evidence type="ECO:0000256" key="3">
    <source>
        <dbReference type="ARBA" id="ARBA00022692"/>
    </source>
</evidence>
<evidence type="ECO:0000256" key="9">
    <source>
        <dbReference type="ARBA" id="ARBA00023136"/>
    </source>
</evidence>
<dbReference type="Pfam" id="PF01694">
    <property type="entry name" value="Rhomboid"/>
    <property type="match status" value="1"/>
</dbReference>
<evidence type="ECO:0000256" key="2">
    <source>
        <dbReference type="ARBA" id="ARBA00009045"/>
    </source>
</evidence>
<feature type="transmembrane region" description="Helical" evidence="11">
    <location>
        <begin position="275"/>
        <end position="297"/>
    </location>
</feature>
<dbReference type="GO" id="GO:0006508">
    <property type="term" value="P:proteolysis"/>
    <property type="evidence" value="ECO:0007669"/>
    <property type="project" value="UniProtKB-KW"/>
</dbReference>
<keyword evidence="5" id="KW-0863">Zinc-finger</keyword>
<keyword evidence="8 11" id="KW-1133">Transmembrane helix</keyword>